<evidence type="ECO:0000313" key="1">
    <source>
        <dbReference type="EMBL" id="GFR36943.1"/>
    </source>
</evidence>
<dbReference type="EMBL" id="BMAQ01000001">
    <property type="protein sequence ID" value="GFR36943.1"/>
    <property type="molecule type" value="Genomic_DNA"/>
</dbReference>
<sequence>MRCISVYTDRFDLFSDIYEKVRRANLQEDEETVIDGIVVTESGSVPEHYLNRMRSRRDVVVMKDDDITILQRRDVFEILFPDHETPDHQANVLQ</sequence>
<keyword evidence="2" id="KW-1185">Reference proteome</keyword>
<evidence type="ECO:0008006" key="3">
    <source>
        <dbReference type="Google" id="ProtNLM"/>
    </source>
</evidence>
<organism evidence="1 2">
    <name type="scientific">Insulibacter thermoxylanivorax</name>
    <dbReference type="NCBI Taxonomy" id="2749268"/>
    <lineage>
        <taxon>Bacteria</taxon>
        <taxon>Bacillati</taxon>
        <taxon>Bacillota</taxon>
        <taxon>Bacilli</taxon>
        <taxon>Bacillales</taxon>
        <taxon>Paenibacillaceae</taxon>
        <taxon>Insulibacter</taxon>
    </lineage>
</organism>
<comment type="caution">
    <text evidence="1">The sequence shown here is derived from an EMBL/GenBank/DDBJ whole genome shotgun (WGS) entry which is preliminary data.</text>
</comment>
<dbReference type="Proteomes" id="UP000654993">
    <property type="component" value="Unassembled WGS sequence"/>
</dbReference>
<dbReference type="RefSeq" id="WP_200965225.1">
    <property type="nucleotide sequence ID" value="NZ_BMAQ01000001.1"/>
</dbReference>
<accession>A0A916QCN7</accession>
<dbReference type="AlphaFoldDB" id="A0A916QCN7"/>
<name>A0A916QCN7_9BACL</name>
<reference evidence="1" key="1">
    <citation type="submission" date="2020-08" db="EMBL/GenBank/DDBJ databases">
        <authorList>
            <person name="Uke A."/>
            <person name="Chhe C."/>
            <person name="Baramee S."/>
            <person name="Kosugi A."/>
        </authorList>
    </citation>
    <scope>NUCLEOTIDE SEQUENCE</scope>
    <source>
        <strain evidence="1">DA-C8</strain>
    </source>
</reference>
<gene>
    <name evidence="1" type="ORF">PRECH8_02390</name>
</gene>
<protein>
    <recommendedName>
        <fullName evidence="3">NAD/NADP transhydrogenase alpha subunit</fullName>
    </recommendedName>
</protein>
<evidence type="ECO:0000313" key="2">
    <source>
        <dbReference type="Proteomes" id="UP000654993"/>
    </source>
</evidence>
<reference evidence="1" key="2">
    <citation type="journal article" date="2021" name="Data Brief">
        <title>Draft genome sequence data of the facultative, thermophilic, xylanolytic bacterium Paenibacillus sp. strain DA-C8.</title>
        <authorList>
            <person name="Chhe C."/>
            <person name="Uke A."/>
            <person name="Baramee S."/>
            <person name="Ungkulpasvich U."/>
            <person name="Tachaapaikoon C."/>
            <person name="Pason P."/>
            <person name="Waeonukul R."/>
            <person name="Ratanakhanokchai K."/>
            <person name="Kosugi A."/>
        </authorList>
    </citation>
    <scope>NUCLEOTIDE SEQUENCE</scope>
    <source>
        <strain evidence="1">DA-C8</strain>
    </source>
</reference>
<proteinExistence type="predicted"/>